<feature type="domain" description="Major facilitator superfamily (MFS) profile" evidence="8">
    <location>
        <begin position="16"/>
        <end position="498"/>
    </location>
</feature>
<evidence type="ECO:0000256" key="1">
    <source>
        <dbReference type="ARBA" id="ARBA00004651"/>
    </source>
</evidence>
<dbReference type="RefSeq" id="WP_200334412.1">
    <property type="nucleotide sequence ID" value="NZ_CP066786.1"/>
</dbReference>
<feature type="transmembrane region" description="Helical" evidence="7">
    <location>
        <begin position="362"/>
        <end position="385"/>
    </location>
</feature>
<keyword evidence="6 7" id="KW-0472">Membrane</keyword>
<comment type="subcellular location">
    <subcellularLocation>
        <location evidence="1">Cell membrane</location>
        <topology evidence="1">Multi-pass membrane protein</topology>
    </subcellularLocation>
</comment>
<feature type="transmembrane region" description="Helical" evidence="7">
    <location>
        <begin position="336"/>
        <end position="356"/>
    </location>
</feature>
<evidence type="ECO:0000256" key="3">
    <source>
        <dbReference type="ARBA" id="ARBA00022475"/>
    </source>
</evidence>
<dbReference type="SUPFAM" id="SSF103473">
    <property type="entry name" value="MFS general substrate transporter"/>
    <property type="match status" value="1"/>
</dbReference>
<dbReference type="KEGG" id="mlut:JET14_14355"/>
<dbReference type="AlphaFoldDB" id="A0A7T7HHV7"/>
<feature type="transmembrane region" description="Helical" evidence="7">
    <location>
        <begin position="82"/>
        <end position="101"/>
    </location>
</feature>
<accession>A0A7T7HHV7</accession>
<feature type="transmembrane region" description="Helical" evidence="7">
    <location>
        <begin position="406"/>
        <end position="425"/>
    </location>
</feature>
<evidence type="ECO:0000259" key="8">
    <source>
        <dbReference type="PROSITE" id="PS50850"/>
    </source>
</evidence>
<dbReference type="Gene3D" id="1.20.1250.20">
    <property type="entry name" value="MFS general substrate transporter like domains"/>
    <property type="match status" value="1"/>
</dbReference>
<protein>
    <submittedName>
        <fullName evidence="9">MFS transporter</fullName>
    </submittedName>
</protein>
<dbReference type="PANTHER" id="PTHR42718:SF47">
    <property type="entry name" value="METHYL VIOLOGEN RESISTANCE PROTEIN SMVA"/>
    <property type="match status" value="1"/>
</dbReference>
<feature type="transmembrane region" description="Helical" evidence="7">
    <location>
        <begin position="107"/>
        <end position="129"/>
    </location>
</feature>
<dbReference type="EMBL" id="CP066786">
    <property type="protein sequence ID" value="QQM29490.1"/>
    <property type="molecule type" value="Genomic_DNA"/>
</dbReference>
<dbReference type="InterPro" id="IPR020846">
    <property type="entry name" value="MFS_dom"/>
</dbReference>
<dbReference type="GO" id="GO:0005886">
    <property type="term" value="C:plasma membrane"/>
    <property type="evidence" value="ECO:0007669"/>
    <property type="project" value="UniProtKB-SubCell"/>
</dbReference>
<evidence type="ECO:0000256" key="7">
    <source>
        <dbReference type="SAM" id="Phobius"/>
    </source>
</evidence>
<gene>
    <name evidence="9" type="ORF">JET14_14355</name>
</gene>
<feature type="transmembrane region" description="Helical" evidence="7">
    <location>
        <begin position="472"/>
        <end position="494"/>
    </location>
</feature>
<feature type="transmembrane region" description="Helical" evidence="7">
    <location>
        <begin position="166"/>
        <end position="190"/>
    </location>
</feature>
<keyword evidence="3" id="KW-1003">Cell membrane</keyword>
<dbReference type="Gene3D" id="1.20.1720.10">
    <property type="entry name" value="Multidrug resistance protein D"/>
    <property type="match status" value="1"/>
</dbReference>
<keyword evidence="2" id="KW-0813">Transport</keyword>
<evidence type="ECO:0000313" key="9">
    <source>
        <dbReference type="EMBL" id="QQM29490.1"/>
    </source>
</evidence>
<evidence type="ECO:0000256" key="5">
    <source>
        <dbReference type="ARBA" id="ARBA00022989"/>
    </source>
</evidence>
<name>A0A7T7HHV7_9HYPH</name>
<evidence type="ECO:0000313" key="10">
    <source>
        <dbReference type="Proteomes" id="UP000596083"/>
    </source>
</evidence>
<feature type="transmembrane region" description="Helical" evidence="7">
    <location>
        <begin position="202"/>
        <end position="219"/>
    </location>
</feature>
<sequence>MTEMVPAKATRREWTGLVALSVACLVYSMDLSVLFLAIPSIVRELEPSATELLWMNDIYGFMVAGFLVTMGGLGDRIGRRRLLILGAAAFAAASAFAAFAQSAGMLVFARALLGIAGATIAPSTLSLIMNMFRDEGERNRAIGVWGTAFALGGLVGPLIGGVLLHFFHWGSVFLINVPIMALLIACAPFLLPEYRSGESPRLDLASVLLSLATVLPVIYGFKHMAIYGFDAPYLLPVAAGLMFGAFFVRRQRGLAEPLVDLALFRAPAFTVSMLVNLCGVFFIFALFLMQTQFFQLVIGLTPLEAALWAAIPGLFYTVMSLQAYRVTNHFGPVRTVLGGLVIFAAGAALMGFAAYAESLAGVLFANAVLGAGFIPVMLTTTGLIVGSAPPERGGVASAMSETSAELGGALGVGILGSLATMVYRLDMARADLSDLPAEIATAAGQTLAGAVDGARELGLSAPLWLATARSAFSLSFAVCSGVAAVALVLLALAAQRIYGRHEPRVEATGH</sequence>
<evidence type="ECO:0000256" key="2">
    <source>
        <dbReference type="ARBA" id="ARBA00022448"/>
    </source>
</evidence>
<feature type="transmembrane region" description="Helical" evidence="7">
    <location>
        <begin position="231"/>
        <end position="248"/>
    </location>
</feature>
<organism evidence="9 10">
    <name type="scientific">Martelella lutilitoris</name>
    <dbReference type="NCBI Taxonomy" id="2583532"/>
    <lineage>
        <taxon>Bacteria</taxon>
        <taxon>Pseudomonadati</taxon>
        <taxon>Pseudomonadota</taxon>
        <taxon>Alphaproteobacteria</taxon>
        <taxon>Hyphomicrobiales</taxon>
        <taxon>Aurantimonadaceae</taxon>
        <taxon>Martelella</taxon>
    </lineage>
</organism>
<evidence type="ECO:0000256" key="4">
    <source>
        <dbReference type="ARBA" id="ARBA00022692"/>
    </source>
</evidence>
<dbReference type="Proteomes" id="UP000596083">
    <property type="component" value="Chromosome"/>
</dbReference>
<dbReference type="PROSITE" id="PS50850">
    <property type="entry name" value="MFS"/>
    <property type="match status" value="1"/>
</dbReference>
<dbReference type="GO" id="GO:0022857">
    <property type="term" value="F:transmembrane transporter activity"/>
    <property type="evidence" value="ECO:0007669"/>
    <property type="project" value="InterPro"/>
</dbReference>
<keyword evidence="4 7" id="KW-0812">Transmembrane</keyword>
<evidence type="ECO:0000256" key="6">
    <source>
        <dbReference type="ARBA" id="ARBA00023136"/>
    </source>
</evidence>
<proteinExistence type="predicted"/>
<feature type="transmembrane region" description="Helical" evidence="7">
    <location>
        <begin position="14"/>
        <end position="38"/>
    </location>
</feature>
<dbReference type="CDD" id="cd17321">
    <property type="entry name" value="MFS_MMR_MDR_like"/>
    <property type="match status" value="1"/>
</dbReference>
<feature type="transmembrane region" description="Helical" evidence="7">
    <location>
        <begin position="58"/>
        <end position="75"/>
    </location>
</feature>
<reference evidence="9 10" key="1">
    <citation type="submission" date="2020-12" db="EMBL/GenBank/DDBJ databases">
        <authorList>
            <person name="Zheng R.K."/>
            <person name="Sun C.M."/>
        </authorList>
    </citation>
    <scope>NUCLEOTIDE SEQUENCE [LARGE SCALE GENOMIC DNA]</scope>
    <source>
        <strain evidence="9 10">ZRK001</strain>
    </source>
</reference>
<feature type="transmembrane region" description="Helical" evidence="7">
    <location>
        <begin position="269"/>
        <end position="293"/>
    </location>
</feature>
<dbReference type="Pfam" id="PF07690">
    <property type="entry name" value="MFS_1"/>
    <property type="match status" value="1"/>
</dbReference>
<dbReference type="InterPro" id="IPR011701">
    <property type="entry name" value="MFS"/>
</dbReference>
<feature type="transmembrane region" description="Helical" evidence="7">
    <location>
        <begin position="141"/>
        <end position="160"/>
    </location>
</feature>
<dbReference type="InterPro" id="IPR036259">
    <property type="entry name" value="MFS_trans_sf"/>
</dbReference>
<keyword evidence="5 7" id="KW-1133">Transmembrane helix</keyword>
<dbReference type="PANTHER" id="PTHR42718">
    <property type="entry name" value="MAJOR FACILITATOR SUPERFAMILY MULTIDRUG TRANSPORTER MFSC"/>
    <property type="match status" value="1"/>
</dbReference>